<keyword evidence="6 9" id="KW-1133">Transmembrane helix</keyword>
<evidence type="ECO:0000256" key="2">
    <source>
        <dbReference type="ARBA" id="ARBA00022475"/>
    </source>
</evidence>
<feature type="transmembrane region" description="Helical" evidence="9">
    <location>
        <begin position="213"/>
        <end position="232"/>
    </location>
</feature>
<evidence type="ECO:0000256" key="8">
    <source>
        <dbReference type="SAM" id="MobiDB-lite"/>
    </source>
</evidence>
<feature type="transmembrane region" description="Helical" evidence="9">
    <location>
        <begin position="520"/>
        <end position="539"/>
    </location>
</feature>
<feature type="transmembrane region" description="Helical" evidence="9">
    <location>
        <begin position="278"/>
        <end position="297"/>
    </location>
</feature>
<name>A0A561EKV4_9ACTN</name>
<dbReference type="InterPro" id="IPR004268">
    <property type="entry name" value="MurJ"/>
</dbReference>
<protein>
    <submittedName>
        <fullName evidence="10">Putative peptidoglycan lipid II flippase</fullName>
    </submittedName>
</protein>
<comment type="subcellular location">
    <subcellularLocation>
        <location evidence="1">Cell membrane</location>
        <topology evidence="1">Multi-pass membrane protein</topology>
    </subcellularLocation>
</comment>
<sequence>MTLSPVSRDAAAPEPDPVPDAAPPPPAASGHPSRTLARAFGITAVLSVAGSLLGLARDLVLARYFGAGRETDAFLVAWSVPETAAPLLIDSAMPLLMLPAFSAALASRRSPVGPDPHPALPHDPQSVTAAGPVDPVPALVLATLPRLCLLLTLLSSVTWLGAPSVVALLAPGLHDPALAVTCTRFTATTVFFFGLAGYLSAGLRAHQHFTAPAAVYTAYNTGILITVVLTHGSLGIRAAALGVAVGSLLMVVTVLPAFHRRCCRLTSLKRRPGADRSLAAVTLSLQALVPVVAFALTRQSQVYIERYLGSGLPSGTISHLNYAEKVAQMPMAIAVMISTITLPLIARAMAEGDTERARDQVEKDLVLVSAITLAATAFLVACAPQILALLFQHGAFDAADTSASAAVMRIFSLGLLGQALVGATARPFFSARPMARFADSTPAGGQGTNLSGWIPTAAMGLGLAVTAAVSLLTAPRYGAPGLAAGNAVGITLTAALLLGGLRARGIPVTLTRVAARLSRLCAAAACATGAALCAAHFAGPDPLPVVLLVGSVTVVVFGTTAWLFGVHELRAPLLALAGRRGKA</sequence>
<feature type="region of interest" description="Disordered" evidence="8">
    <location>
        <begin position="1"/>
        <end position="32"/>
    </location>
</feature>
<feature type="transmembrane region" description="Helical" evidence="9">
    <location>
        <begin position="36"/>
        <end position="56"/>
    </location>
</feature>
<dbReference type="GO" id="GO:0034204">
    <property type="term" value="P:lipid translocation"/>
    <property type="evidence" value="ECO:0007669"/>
    <property type="project" value="TreeGrafter"/>
</dbReference>
<feature type="compositionally biased region" description="Pro residues" evidence="8">
    <location>
        <begin position="14"/>
        <end position="27"/>
    </location>
</feature>
<evidence type="ECO:0000313" key="10">
    <source>
        <dbReference type="EMBL" id="TWE16250.1"/>
    </source>
</evidence>
<feature type="transmembrane region" description="Helical" evidence="9">
    <location>
        <begin position="365"/>
        <end position="390"/>
    </location>
</feature>
<comment type="caution">
    <text evidence="10">The sequence shown here is derived from an EMBL/GenBank/DDBJ whole genome shotgun (WGS) entry which is preliminary data.</text>
</comment>
<dbReference type="PANTHER" id="PTHR47019">
    <property type="entry name" value="LIPID II FLIPPASE MURJ"/>
    <property type="match status" value="1"/>
</dbReference>
<evidence type="ECO:0000256" key="9">
    <source>
        <dbReference type="SAM" id="Phobius"/>
    </source>
</evidence>
<keyword evidence="3 9" id="KW-0812">Transmembrane</keyword>
<dbReference type="PANTHER" id="PTHR47019:SF1">
    <property type="entry name" value="LIPID II FLIPPASE MURJ"/>
    <property type="match status" value="1"/>
</dbReference>
<organism evidence="10 11">
    <name type="scientific">Kitasatospora atroaurantiaca</name>
    <dbReference type="NCBI Taxonomy" id="285545"/>
    <lineage>
        <taxon>Bacteria</taxon>
        <taxon>Bacillati</taxon>
        <taxon>Actinomycetota</taxon>
        <taxon>Actinomycetes</taxon>
        <taxon>Kitasatosporales</taxon>
        <taxon>Streptomycetaceae</taxon>
        <taxon>Kitasatospora</taxon>
    </lineage>
</organism>
<feature type="transmembrane region" description="Helical" evidence="9">
    <location>
        <begin position="477"/>
        <end position="499"/>
    </location>
</feature>
<feature type="transmembrane region" description="Helical" evidence="9">
    <location>
        <begin position="326"/>
        <end position="345"/>
    </location>
</feature>
<dbReference type="GO" id="GO:0009252">
    <property type="term" value="P:peptidoglycan biosynthetic process"/>
    <property type="evidence" value="ECO:0007669"/>
    <property type="project" value="UniProtKB-KW"/>
</dbReference>
<feature type="transmembrane region" description="Helical" evidence="9">
    <location>
        <begin position="176"/>
        <end position="201"/>
    </location>
</feature>
<dbReference type="GO" id="GO:0008360">
    <property type="term" value="P:regulation of cell shape"/>
    <property type="evidence" value="ECO:0007669"/>
    <property type="project" value="UniProtKB-KW"/>
</dbReference>
<proteinExistence type="predicted"/>
<dbReference type="AlphaFoldDB" id="A0A561EKV4"/>
<keyword evidence="11" id="KW-1185">Reference proteome</keyword>
<evidence type="ECO:0000256" key="6">
    <source>
        <dbReference type="ARBA" id="ARBA00022989"/>
    </source>
</evidence>
<dbReference type="GO" id="GO:0005886">
    <property type="term" value="C:plasma membrane"/>
    <property type="evidence" value="ECO:0007669"/>
    <property type="project" value="UniProtKB-SubCell"/>
</dbReference>
<feature type="transmembrane region" description="Helical" evidence="9">
    <location>
        <begin position="147"/>
        <end position="170"/>
    </location>
</feature>
<dbReference type="InterPro" id="IPR051050">
    <property type="entry name" value="Lipid_II_flippase_MurJ/MviN"/>
</dbReference>
<keyword evidence="2" id="KW-1003">Cell membrane</keyword>
<reference evidence="10 11" key="1">
    <citation type="submission" date="2019-06" db="EMBL/GenBank/DDBJ databases">
        <title>Sequencing the genomes of 1000 actinobacteria strains.</title>
        <authorList>
            <person name="Klenk H.-P."/>
        </authorList>
    </citation>
    <scope>NUCLEOTIDE SEQUENCE [LARGE SCALE GENOMIC DNA]</scope>
    <source>
        <strain evidence="10 11">DSM 41649</strain>
    </source>
</reference>
<dbReference type="OrthoDB" id="3695748at2"/>
<evidence type="ECO:0000256" key="7">
    <source>
        <dbReference type="ARBA" id="ARBA00023136"/>
    </source>
</evidence>
<dbReference type="RefSeq" id="WP_145788238.1">
    <property type="nucleotide sequence ID" value="NZ_BAAABR010000037.1"/>
</dbReference>
<feature type="transmembrane region" description="Helical" evidence="9">
    <location>
        <begin position="238"/>
        <end position="258"/>
    </location>
</feature>
<dbReference type="PRINTS" id="PR01806">
    <property type="entry name" value="VIRFACTRMVIN"/>
</dbReference>
<gene>
    <name evidence="10" type="ORF">FB465_1227</name>
</gene>
<dbReference type="GO" id="GO:0015648">
    <property type="term" value="F:lipid-linked peptidoglycan transporter activity"/>
    <property type="evidence" value="ECO:0007669"/>
    <property type="project" value="TreeGrafter"/>
</dbReference>
<evidence type="ECO:0000256" key="1">
    <source>
        <dbReference type="ARBA" id="ARBA00004651"/>
    </source>
</evidence>
<feature type="transmembrane region" description="Helical" evidence="9">
    <location>
        <begin position="450"/>
        <end position="471"/>
    </location>
</feature>
<accession>A0A561EKV4</accession>
<evidence type="ECO:0000256" key="3">
    <source>
        <dbReference type="ARBA" id="ARBA00022692"/>
    </source>
</evidence>
<evidence type="ECO:0000313" key="11">
    <source>
        <dbReference type="Proteomes" id="UP000318416"/>
    </source>
</evidence>
<dbReference type="Proteomes" id="UP000318416">
    <property type="component" value="Unassembled WGS sequence"/>
</dbReference>
<keyword evidence="5" id="KW-0573">Peptidoglycan synthesis</keyword>
<dbReference type="Pfam" id="PF03023">
    <property type="entry name" value="MurJ"/>
    <property type="match status" value="1"/>
</dbReference>
<evidence type="ECO:0000256" key="4">
    <source>
        <dbReference type="ARBA" id="ARBA00022960"/>
    </source>
</evidence>
<keyword evidence="4" id="KW-0133">Cell shape</keyword>
<feature type="transmembrane region" description="Helical" evidence="9">
    <location>
        <begin position="545"/>
        <end position="564"/>
    </location>
</feature>
<dbReference type="EMBL" id="VIVR01000001">
    <property type="protein sequence ID" value="TWE16250.1"/>
    <property type="molecule type" value="Genomic_DNA"/>
</dbReference>
<keyword evidence="7 9" id="KW-0472">Membrane</keyword>
<evidence type="ECO:0000256" key="5">
    <source>
        <dbReference type="ARBA" id="ARBA00022984"/>
    </source>
</evidence>
<feature type="transmembrane region" description="Helical" evidence="9">
    <location>
        <begin position="410"/>
        <end position="429"/>
    </location>
</feature>